<feature type="compositionally biased region" description="Polar residues" evidence="1">
    <location>
        <begin position="290"/>
        <end position="299"/>
    </location>
</feature>
<dbReference type="STRING" id="282301.A0A267DH76"/>
<dbReference type="InterPro" id="IPR026053">
    <property type="entry name" value="HPS1"/>
</dbReference>
<dbReference type="Proteomes" id="UP000215902">
    <property type="component" value="Unassembled WGS sequence"/>
</dbReference>
<evidence type="ECO:0000313" key="2">
    <source>
        <dbReference type="EMBL" id="PAA48621.1"/>
    </source>
</evidence>
<reference evidence="2 3" key="1">
    <citation type="submission" date="2017-06" db="EMBL/GenBank/DDBJ databases">
        <title>A platform for efficient transgenesis in Macrostomum lignano, a flatworm model organism for stem cell research.</title>
        <authorList>
            <person name="Berezikov E."/>
        </authorList>
    </citation>
    <scope>NUCLEOTIDE SEQUENCE [LARGE SCALE GENOMIC DNA]</scope>
    <source>
        <strain evidence="2">DV1</strain>
        <tissue evidence="2">Whole organism</tissue>
    </source>
</reference>
<dbReference type="AlphaFoldDB" id="A0A267DH76"/>
<comment type="caution">
    <text evidence="2">The sequence shown here is derived from an EMBL/GenBank/DDBJ whole genome shotgun (WGS) entry which is preliminary data.</text>
</comment>
<dbReference type="GO" id="GO:0031085">
    <property type="term" value="C:BLOC-3 complex"/>
    <property type="evidence" value="ECO:0007669"/>
    <property type="project" value="TreeGrafter"/>
</dbReference>
<dbReference type="PANTHER" id="PTHR12761">
    <property type="entry name" value="HERMANSKY-PUDLAK SYNDROME PROTEIN 1"/>
    <property type="match status" value="1"/>
</dbReference>
<feature type="region of interest" description="Disordered" evidence="1">
    <location>
        <begin position="290"/>
        <end position="317"/>
    </location>
</feature>
<name>A0A267DH76_9PLAT</name>
<dbReference type="GO" id="GO:0005085">
    <property type="term" value="F:guanyl-nucleotide exchange factor activity"/>
    <property type="evidence" value="ECO:0007669"/>
    <property type="project" value="TreeGrafter"/>
</dbReference>
<sequence>MHRYASAETSNSMKILVVFNSVNDIVFCHADQAYLANLLAAYRGSNEAGEIAGVSRQTLDVLVQLFSPLLTTYNLMRTQQSAYRRVVLANSEEVVFRRCEDFLMIGVFGSKTFCPPAKQLANVERQLRSLVGPYFETLKHYKEGAFSLVGSMVSGWKTLFTHELAFTFSAVERVKVEGGIKAKAIESIERGFQRRRRELSGVEHVLIVCGTKLLCLYSTERTSKLVAQDFLTLISLVPALFPKFDVYDESRYKEPEGATFNSCAEPTNSSSNSDVSSAFHSCNEFVLSANHSPRSSGLATTPERINGAFGTSQRQSTSSSGSCIELEHNAHYPLVQQIELNKSSPSESKAMLVFLNTTTSTLSPFKAHFVPMTGNVVFLALEAVEPRSVARLVDRMHRAADRALSHVSQPVDDLAAMQAAICAELHSVRRLLVELIRTLREPPGVAASFAPACERAMRDVNDHLSRAAPGSEHFRTVDLYLNAVENLLHKLKSSVMKGVFENLFLQFPFKMTATVCQAVQDLAQACRKDLQDYLPFLDVKARRNLASSSVLANYIGLVHFALVDRRSDEIVAPTPDWGRHPKGLSKRILATIGALRDAAHAVKARERDHSSSGASGSETGGEFARRKEVQLYRRDRSLQFSYLIQWEQSSADQRLLDAGFELVTVHSLEANRDTIQRHLVSLTAKFLPSRDSSDLDSGLL</sequence>
<dbReference type="OrthoDB" id="10255234at2759"/>
<dbReference type="EMBL" id="NIVC01004101">
    <property type="protein sequence ID" value="PAA48621.1"/>
    <property type="molecule type" value="Genomic_DNA"/>
</dbReference>
<feature type="region of interest" description="Disordered" evidence="1">
    <location>
        <begin position="603"/>
        <end position="622"/>
    </location>
</feature>
<evidence type="ECO:0000313" key="3">
    <source>
        <dbReference type="Proteomes" id="UP000215902"/>
    </source>
</evidence>
<gene>
    <name evidence="2" type="ORF">BOX15_Mlig009342g3</name>
</gene>
<proteinExistence type="predicted"/>
<accession>A0A267DH76</accession>
<dbReference type="PANTHER" id="PTHR12761:SF1">
    <property type="entry name" value="BLOC-3 COMPLEX MEMBER HPS1"/>
    <property type="match status" value="1"/>
</dbReference>
<organism evidence="2 3">
    <name type="scientific">Macrostomum lignano</name>
    <dbReference type="NCBI Taxonomy" id="282301"/>
    <lineage>
        <taxon>Eukaryota</taxon>
        <taxon>Metazoa</taxon>
        <taxon>Spiralia</taxon>
        <taxon>Lophotrochozoa</taxon>
        <taxon>Platyhelminthes</taxon>
        <taxon>Rhabditophora</taxon>
        <taxon>Macrostomorpha</taxon>
        <taxon>Macrostomida</taxon>
        <taxon>Macrostomidae</taxon>
        <taxon>Macrostomum</taxon>
    </lineage>
</organism>
<feature type="compositionally biased region" description="Low complexity" evidence="1">
    <location>
        <begin position="611"/>
        <end position="622"/>
    </location>
</feature>
<evidence type="ECO:0000256" key="1">
    <source>
        <dbReference type="SAM" id="MobiDB-lite"/>
    </source>
</evidence>
<protein>
    <submittedName>
        <fullName evidence="2">Uncharacterized protein</fullName>
    </submittedName>
</protein>
<keyword evidence="3" id="KW-1185">Reference proteome</keyword>